<keyword evidence="1" id="KW-1133">Transmembrane helix</keyword>
<gene>
    <name evidence="2" type="ORF">TWF506_002915</name>
</gene>
<name>A0AAN8RKD8_9PEZI</name>
<keyword evidence="1" id="KW-0472">Membrane</keyword>
<accession>A0AAN8RKD8</accession>
<organism evidence="2 3">
    <name type="scientific">Arthrobotrys conoides</name>
    <dbReference type="NCBI Taxonomy" id="74498"/>
    <lineage>
        <taxon>Eukaryota</taxon>
        <taxon>Fungi</taxon>
        <taxon>Dikarya</taxon>
        <taxon>Ascomycota</taxon>
        <taxon>Pezizomycotina</taxon>
        <taxon>Orbiliomycetes</taxon>
        <taxon>Orbiliales</taxon>
        <taxon>Orbiliaceae</taxon>
        <taxon>Arthrobotrys</taxon>
    </lineage>
</organism>
<dbReference type="EMBL" id="JAVHJM010000011">
    <property type="protein sequence ID" value="KAK6502333.1"/>
    <property type="molecule type" value="Genomic_DNA"/>
</dbReference>
<feature type="transmembrane region" description="Helical" evidence="1">
    <location>
        <begin position="254"/>
        <end position="272"/>
    </location>
</feature>
<evidence type="ECO:0000256" key="1">
    <source>
        <dbReference type="SAM" id="Phobius"/>
    </source>
</evidence>
<feature type="transmembrane region" description="Helical" evidence="1">
    <location>
        <begin position="214"/>
        <end position="233"/>
    </location>
</feature>
<dbReference type="Proteomes" id="UP001307849">
    <property type="component" value="Unassembled WGS sequence"/>
</dbReference>
<evidence type="ECO:0000313" key="3">
    <source>
        <dbReference type="Proteomes" id="UP001307849"/>
    </source>
</evidence>
<keyword evidence="3" id="KW-1185">Reference proteome</keyword>
<keyword evidence="1" id="KW-0812">Transmembrane</keyword>
<dbReference type="AlphaFoldDB" id="A0AAN8RKD8"/>
<sequence length="345" mass="40153">MRQLLSDSESELDSSQATSIIFTPVASDSDFDELLESESLGDRSTTSTVPTQNSQRSQRWMSISQRSISTSTSQYADMEKLRVTVMEERELNRLAFLRLKILIWTCAAISIIWTLYTMGSLRYTAFYRCNLSLEEPFWNIGLKNLNIIRDNSLPCPTYSILQVLKKGKILSKALSPNLYPPSDGNVWMDGRDRMQWPEYPIITCLLYIANFKSFISWGSQLFAIVVIFDTIFLRNLERILGIEWLPHNFTVRDIYFTPTLGYFITLPWEYIIPHLLGVSGMIDNNDRRRISSALQCLVLAWTPLWISTKRWRSTSFIREVIWRVYSLFCAFWLGVIVYTNFLEEN</sequence>
<comment type="caution">
    <text evidence="2">The sequence shown here is derived from an EMBL/GenBank/DDBJ whole genome shotgun (WGS) entry which is preliminary data.</text>
</comment>
<feature type="transmembrane region" description="Helical" evidence="1">
    <location>
        <begin position="320"/>
        <end position="341"/>
    </location>
</feature>
<protein>
    <submittedName>
        <fullName evidence="2">Uncharacterized protein</fullName>
    </submittedName>
</protein>
<proteinExistence type="predicted"/>
<evidence type="ECO:0000313" key="2">
    <source>
        <dbReference type="EMBL" id="KAK6502333.1"/>
    </source>
</evidence>
<feature type="transmembrane region" description="Helical" evidence="1">
    <location>
        <begin position="96"/>
        <end position="116"/>
    </location>
</feature>
<reference evidence="2 3" key="1">
    <citation type="submission" date="2019-10" db="EMBL/GenBank/DDBJ databases">
        <authorList>
            <person name="Palmer J.M."/>
        </authorList>
    </citation>
    <scope>NUCLEOTIDE SEQUENCE [LARGE SCALE GENOMIC DNA]</scope>
    <source>
        <strain evidence="2 3">TWF506</strain>
    </source>
</reference>